<dbReference type="AlphaFoldDB" id="A0A6J4IXU7"/>
<evidence type="ECO:0000259" key="4">
    <source>
        <dbReference type="Pfam" id="PF00685"/>
    </source>
</evidence>
<protein>
    <submittedName>
        <fullName evidence="5">Putative deacetylase sulfotransferase</fullName>
    </submittedName>
</protein>
<name>A0A6J4IXU7_9CHLR</name>
<feature type="non-terminal residue" evidence="5">
    <location>
        <position position="1"/>
    </location>
</feature>
<dbReference type="PANTHER" id="PTHR10605">
    <property type="entry name" value="HEPARAN SULFATE SULFOTRANSFERASE"/>
    <property type="match status" value="1"/>
</dbReference>
<keyword evidence="2" id="KW-0325">Glycoprotein</keyword>
<evidence type="ECO:0000256" key="1">
    <source>
        <dbReference type="ARBA" id="ARBA00022679"/>
    </source>
</evidence>
<organism evidence="5">
    <name type="scientific">uncultured Chloroflexia bacterium</name>
    <dbReference type="NCBI Taxonomy" id="1672391"/>
    <lineage>
        <taxon>Bacteria</taxon>
        <taxon>Bacillati</taxon>
        <taxon>Chloroflexota</taxon>
        <taxon>Chloroflexia</taxon>
        <taxon>environmental samples</taxon>
    </lineage>
</organism>
<evidence type="ECO:0000256" key="3">
    <source>
        <dbReference type="SAM" id="MobiDB-lite"/>
    </source>
</evidence>
<dbReference type="GO" id="GO:0008146">
    <property type="term" value="F:sulfotransferase activity"/>
    <property type="evidence" value="ECO:0007669"/>
    <property type="project" value="InterPro"/>
</dbReference>
<dbReference type="Gene3D" id="3.40.50.300">
    <property type="entry name" value="P-loop containing nucleotide triphosphate hydrolases"/>
    <property type="match status" value="1"/>
</dbReference>
<evidence type="ECO:0000313" key="5">
    <source>
        <dbReference type="EMBL" id="CAA9263135.1"/>
    </source>
</evidence>
<proteinExistence type="predicted"/>
<evidence type="ECO:0000256" key="2">
    <source>
        <dbReference type="ARBA" id="ARBA00023180"/>
    </source>
</evidence>
<feature type="domain" description="Sulfotransferase" evidence="4">
    <location>
        <begin position="81"/>
        <end position="294"/>
    </location>
</feature>
<gene>
    <name evidence="5" type="ORF">AVDCRST_MAG93-2276</name>
</gene>
<dbReference type="InterPro" id="IPR037359">
    <property type="entry name" value="NST/OST"/>
</dbReference>
<reference evidence="5" key="1">
    <citation type="submission" date="2020-02" db="EMBL/GenBank/DDBJ databases">
        <authorList>
            <person name="Meier V. D."/>
        </authorList>
    </citation>
    <scope>NUCLEOTIDE SEQUENCE</scope>
    <source>
        <strain evidence="5">AVDCRST_MAG93</strain>
    </source>
</reference>
<dbReference type="Pfam" id="PF00685">
    <property type="entry name" value="Sulfotransfer_1"/>
    <property type="match status" value="1"/>
</dbReference>
<dbReference type="PANTHER" id="PTHR10605:SF56">
    <property type="entry name" value="BIFUNCTIONAL HEPARAN SULFATE N-DEACETYLASE_N-SULFOTRANSFERASE"/>
    <property type="match status" value="1"/>
</dbReference>
<keyword evidence="1 5" id="KW-0808">Transferase</keyword>
<sequence length="334" mass="38918">FDVEVGATRSAASNSSRRRLQDQEIKTARQQINKQRRELARQEREITRLRMELSAASRLGQDVKAEEARWEIGSQQSGALPDFLIVGAQKCGTTFLYHLLNQHLNVAPASTKEVHYFDVHFAKGEDWYRSHFSPPSWRKGRRSITGEASPYYLFHPHAARRAANTVPKAKLISLLRNPVDRAYSDYKHKAREGRDPLSFEKAIEAEEGRLRGEREKMLADESYLSPNHRKFSYLSRGIYVDQLIEWCEYFDQDQMLVLNSEAFFADPLESLGPIFKFLGLPSWEPELQSIRANSNTRHEGTYGRMSPDIRRRLETYFEPHNRRLYNYLDVDFGW</sequence>
<feature type="region of interest" description="Disordered" evidence="3">
    <location>
        <begin position="1"/>
        <end position="25"/>
    </location>
</feature>
<dbReference type="EMBL" id="CADCTR010000771">
    <property type="protein sequence ID" value="CAA9263135.1"/>
    <property type="molecule type" value="Genomic_DNA"/>
</dbReference>
<dbReference type="InterPro" id="IPR027417">
    <property type="entry name" value="P-loop_NTPase"/>
</dbReference>
<dbReference type="InterPro" id="IPR000863">
    <property type="entry name" value="Sulfotransferase_dom"/>
</dbReference>
<accession>A0A6J4IXU7</accession>
<dbReference type="SUPFAM" id="SSF52540">
    <property type="entry name" value="P-loop containing nucleoside triphosphate hydrolases"/>
    <property type="match status" value="1"/>
</dbReference>